<organism evidence="1 2">
    <name type="scientific">Parnassius apollo</name>
    <name type="common">Apollo butterfly</name>
    <name type="synonym">Papilio apollo</name>
    <dbReference type="NCBI Taxonomy" id="110799"/>
    <lineage>
        <taxon>Eukaryota</taxon>
        <taxon>Metazoa</taxon>
        <taxon>Ecdysozoa</taxon>
        <taxon>Arthropoda</taxon>
        <taxon>Hexapoda</taxon>
        <taxon>Insecta</taxon>
        <taxon>Pterygota</taxon>
        <taxon>Neoptera</taxon>
        <taxon>Endopterygota</taxon>
        <taxon>Lepidoptera</taxon>
        <taxon>Glossata</taxon>
        <taxon>Ditrysia</taxon>
        <taxon>Papilionoidea</taxon>
        <taxon>Papilionidae</taxon>
        <taxon>Parnassiinae</taxon>
        <taxon>Parnassini</taxon>
        <taxon>Parnassius</taxon>
        <taxon>Parnassius</taxon>
    </lineage>
</organism>
<dbReference type="Proteomes" id="UP000691718">
    <property type="component" value="Unassembled WGS sequence"/>
</dbReference>
<dbReference type="AlphaFoldDB" id="A0A8S3XSS8"/>
<reference evidence="1" key="1">
    <citation type="submission" date="2021-04" db="EMBL/GenBank/DDBJ databases">
        <authorList>
            <person name="Tunstrom K."/>
        </authorList>
    </citation>
    <scope>NUCLEOTIDE SEQUENCE</scope>
</reference>
<evidence type="ECO:0000313" key="2">
    <source>
        <dbReference type="Proteomes" id="UP000691718"/>
    </source>
</evidence>
<proteinExistence type="predicted"/>
<keyword evidence="2" id="KW-1185">Reference proteome</keyword>
<dbReference type="EMBL" id="CAJQZP010001208">
    <property type="protein sequence ID" value="CAG5030344.1"/>
    <property type="molecule type" value="Genomic_DNA"/>
</dbReference>
<gene>
    <name evidence="1" type="ORF">PAPOLLO_LOCUS19443</name>
</gene>
<accession>A0A8S3XSS8</accession>
<evidence type="ECO:0000313" key="1">
    <source>
        <dbReference type="EMBL" id="CAG5030344.1"/>
    </source>
</evidence>
<sequence>MPAIQSNISGILIEKDQNQRNSQSISGCSDPIMVEPFCMPTNKNHLGEISKRSGIDLAPSTSATLDLVTGISTAPDLAASTSDLEKLLKLQDREVLHI</sequence>
<protein>
    <submittedName>
        <fullName evidence="1">(apollo) hypothetical protein</fullName>
    </submittedName>
</protein>
<dbReference type="OrthoDB" id="7475051at2759"/>
<comment type="caution">
    <text evidence="1">The sequence shown here is derived from an EMBL/GenBank/DDBJ whole genome shotgun (WGS) entry which is preliminary data.</text>
</comment>
<name>A0A8S3XSS8_PARAO</name>